<feature type="domain" description="DUF4253" evidence="1">
    <location>
        <begin position="176"/>
        <end position="281"/>
    </location>
</feature>
<comment type="caution">
    <text evidence="2">The sequence shown here is derived from an EMBL/GenBank/DDBJ whole genome shotgun (WGS) entry which is preliminary data.</text>
</comment>
<evidence type="ECO:0000313" key="3">
    <source>
        <dbReference type="Proteomes" id="UP000660454"/>
    </source>
</evidence>
<organism evidence="2 3">
    <name type="scientific">Microbispora siamensis</name>
    <dbReference type="NCBI Taxonomy" id="564413"/>
    <lineage>
        <taxon>Bacteria</taxon>
        <taxon>Bacillati</taxon>
        <taxon>Actinomycetota</taxon>
        <taxon>Actinomycetes</taxon>
        <taxon>Streptosporangiales</taxon>
        <taxon>Streptosporangiaceae</taxon>
        <taxon>Microbispora</taxon>
    </lineage>
</organism>
<evidence type="ECO:0000259" key="1">
    <source>
        <dbReference type="Pfam" id="PF14062"/>
    </source>
</evidence>
<dbReference type="EMBL" id="BOOF01000040">
    <property type="protein sequence ID" value="GIH65395.1"/>
    <property type="molecule type" value="Genomic_DNA"/>
</dbReference>
<dbReference type="Proteomes" id="UP000660454">
    <property type="component" value="Unassembled WGS sequence"/>
</dbReference>
<name>A0ABQ4GVJ1_9ACTN</name>
<keyword evidence="3" id="KW-1185">Reference proteome</keyword>
<evidence type="ECO:0000313" key="2">
    <source>
        <dbReference type="EMBL" id="GIH65395.1"/>
    </source>
</evidence>
<dbReference type="Pfam" id="PF14062">
    <property type="entry name" value="DUF4253"/>
    <property type="match status" value="1"/>
</dbReference>
<gene>
    <name evidence="2" type="ORF">Msi02_62120</name>
</gene>
<accession>A0ABQ4GVJ1</accession>
<protein>
    <recommendedName>
        <fullName evidence="1">DUF4253 domain-containing protein</fullName>
    </recommendedName>
</protein>
<sequence>MAASEGYRTGMTLRNLPADLPPGRLLTPGGAWGGNGAWTDGPVCWVSDQPVDDLPGKWARLQAACELTGLRPIALEYVDDELLPERLSDIEAVDVENYLIDSWKAYCAYREAARVTPVSYDEVPEGVEVPDDPGPPYSVWPGLASADLLHADPDLVACEVVATEIFSDPGFATPHVALVPAPRSADIPALMGWYFDGPRPAALAAVLRSWEDRFGVRVIAACHGGWKVSVAAPPTTKEQAEHLALEHLLVCPDALYQVGAWTFPEYAERILGSRIWHLWWD</sequence>
<reference evidence="2 3" key="1">
    <citation type="submission" date="2021-01" db="EMBL/GenBank/DDBJ databases">
        <title>Whole genome shotgun sequence of Microbispora siamensis NBRC 104113.</title>
        <authorList>
            <person name="Komaki H."/>
            <person name="Tamura T."/>
        </authorList>
    </citation>
    <scope>NUCLEOTIDE SEQUENCE [LARGE SCALE GENOMIC DNA]</scope>
    <source>
        <strain evidence="2 3">NBRC 104113</strain>
    </source>
</reference>
<proteinExistence type="predicted"/>
<dbReference type="InterPro" id="IPR025349">
    <property type="entry name" value="DUF4253"/>
</dbReference>